<comment type="similarity">
    <text evidence="11">In the N-terminal section; belongs to the FAD-binding oxidoreductase/transferase type 4 family.</text>
</comment>
<dbReference type="GO" id="GO:1903457">
    <property type="term" value="P:lactate catabolic process"/>
    <property type="evidence" value="ECO:0007669"/>
    <property type="project" value="TreeGrafter"/>
</dbReference>
<keyword evidence="7" id="KW-0408">Iron</keyword>
<evidence type="ECO:0000256" key="10">
    <source>
        <dbReference type="ARBA" id="ARBA00051291"/>
    </source>
</evidence>
<dbReference type="AlphaFoldDB" id="Q2RSN5"/>
<dbReference type="PROSITE" id="PS51379">
    <property type="entry name" value="4FE4S_FER_2"/>
    <property type="match status" value="1"/>
</dbReference>
<dbReference type="InterPro" id="IPR006094">
    <property type="entry name" value="Oxid_FAD_bind_N"/>
</dbReference>
<feature type="domain" description="4Fe-4S ferredoxin-type" evidence="13">
    <location>
        <begin position="627"/>
        <end position="659"/>
    </location>
</feature>
<dbReference type="InterPro" id="IPR016164">
    <property type="entry name" value="FAD-linked_Oxase-like_C"/>
</dbReference>
<dbReference type="PANTHER" id="PTHR11748">
    <property type="entry name" value="D-LACTATE DEHYDROGENASE"/>
    <property type="match status" value="1"/>
</dbReference>
<comment type="catalytic activity">
    <reaction evidence="10">
        <text>(R)-2-hydroxyglutarate + A = 2-oxoglutarate + AH2</text>
        <dbReference type="Rhea" id="RHEA:38295"/>
        <dbReference type="ChEBI" id="CHEBI:13193"/>
        <dbReference type="ChEBI" id="CHEBI:15801"/>
        <dbReference type="ChEBI" id="CHEBI:16810"/>
        <dbReference type="ChEBI" id="CHEBI:17499"/>
        <dbReference type="EC" id="1.1.99.39"/>
    </reaction>
    <physiologicalReaction direction="left-to-right" evidence="10">
        <dbReference type="Rhea" id="RHEA:38296"/>
    </physiologicalReaction>
</comment>
<evidence type="ECO:0000313" key="15">
    <source>
        <dbReference type="EMBL" id="ABC22860.1"/>
    </source>
</evidence>
<dbReference type="InterPro" id="IPR004113">
    <property type="entry name" value="FAD-bd_oxidored_4_C"/>
</dbReference>
<evidence type="ECO:0000313" key="16">
    <source>
        <dbReference type="Proteomes" id="UP000001929"/>
    </source>
</evidence>
<dbReference type="PATRIC" id="fig|269796.9.peg.2148"/>
<protein>
    <recommendedName>
        <fullName evidence="12">D-2-hydroxyglutarate dehydrogenase</fullName>
        <ecNumber evidence="9">1.1.99.39</ecNumber>
    </recommendedName>
</protein>
<evidence type="ECO:0000256" key="6">
    <source>
        <dbReference type="ARBA" id="ARBA00023002"/>
    </source>
</evidence>
<dbReference type="GO" id="GO:0051990">
    <property type="term" value="F:(R)-2-hydroxyglutarate dehydrogenase activity"/>
    <property type="evidence" value="ECO:0007669"/>
    <property type="project" value="UniProtKB-EC"/>
</dbReference>
<evidence type="ECO:0000256" key="4">
    <source>
        <dbReference type="ARBA" id="ARBA00022723"/>
    </source>
</evidence>
<dbReference type="Gene3D" id="1.10.1060.10">
    <property type="entry name" value="Alpha-helical ferredoxin"/>
    <property type="match status" value="1"/>
</dbReference>
<dbReference type="GO" id="GO:0051539">
    <property type="term" value="F:4 iron, 4 sulfur cluster binding"/>
    <property type="evidence" value="ECO:0007669"/>
    <property type="project" value="UniProtKB-KW"/>
</dbReference>
<dbReference type="SUPFAM" id="SSF55103">
    <property type="entry name" value="FAD-linked oxidases, C-terminal domain"/>
    <property type="match status" value="1"/>
</dbReference>
<evidence type="ECO:0000259" key="13">
    <source>
        <dbReference type="PROSITE" id="PS51379"/>
    </source>
</evidence>
<proteinExistence type="inferred from homology"/>
<dbReference type="eggNOG" id="COG0277">
    <property type="taxonomic scope" value="Bacteria"/>
</dbReference>
<keyword evidence="2" id="KW-0004">4Fe-4S</keyword>
<dbReference type="RefSeq" id="WP_011389813.1">
    <property type="nucleotide sequence ID" value="NC_007643.1"/>
</dbReference>
<dbReference type="Gene3D" id="1.10.45.10">
    <property type="entry name" value="Vanillyl-alcohol Oxidase, Chain A, domain 4"/>
    <property type="match status" value="1"/>
</dbReference>
<name>Q2RSN5_RHORT</name>
<accession>Q2RSN5</accession>
<sequence length="978" mass="103275">MDGGGGGAVPEWAKIGEGLGTALAEAGFRGDVLFDWGSRVAASTDNSIYQIVPEAVVCPRDRADLRVFLAVLARPAFRDLSVTGRGGATGTNGQGLNGGIVVDFRRYMTRILAADLEAGWIEVEPGVVLDQVNAALADRGSALFFAPDTSTASRCTIGGMVSTDACGQGSRVYGKTGDNVLTLDVMLIDGAEARLRRLEGPALEALATSTEPAADALRAALEACDDGAPALKAAVPHLSRRFVGYDLINARPSPSVFDPVRLIVGSEGTLALVCSARLALTRRPIHKRLAVIAYRDFDGALASAQALLAHNPDAIESLDDTVHTLAYQGGLLDGLPERLRTPGPTGKIPVSNYVEFTDDDPIVLSGRLAALEDALRSEPSVVGWHIAKDPAEIARIWGIRKSAVGLLGGSAGRRRPVAFVEDCVVPPANLRGFVADFRALLEGEGLTFGMFGHVDVGCIHVRPALDLADAGDQARMKSISDAVVAIVRKHGGIFWGEHGKGVRGQYLPEMVGPEAYAAFARVKRAFDPRNRLNPGKLVTPEGDAAGLYKVDATPLRLPNPADDADPFADAFRCNGNAQCQAYSTSVPMCPSFKATGEKRHSPKGRADLLRAWHGLVSAGDPVAEDVAEEVYEALDGCLGCKACLSSCPIHVDVPELKSLFLDRYHQTRKRPLGDRLLAELETLGPLAARLPGLGNVLSRLGGPLTARAAGLVDLPTLSDPPLAPRLRRMRVPVVAGPSARPAPRGVFVIQDGFTSHFDAGAVEAVVGGLQALGYAPQVVALFPTGKALHVKGFRNRFLETAKAARARLDALTPGVPRVGVDPAAVLMLRQEYVQAGLAPREPVWLIQEFLAEEAKRGVAWPQAKAGGPPVRVMLHCTERTAVPTAGAQWKQVFAAIGLVAEVPEAGCCGMSGAFGHEARHRTISATLWALSWRKPVTGASGPVAATGFSCRSQAKREEGTALPHPMALLAGALAPPRR</sequence>
<dbReference type="Pfam" id="PF02913">
    <property type="entry name" value="FAD-oxidase_C"/>
    <property type="match status" value="1"/>
</dbReference>
<dbReference type="Gene3D" id="3.30.70.2740">
    <property type="match status" value="1"/>
</dbReference>
<organism evidence="15 16">
    <name type="scientific">Rhodospirillum rubrum (strain ATCC 11170 / ATH 1.1.1 / DSM 467 / LMG 4362 / NCIMB 8255 / S1)</name>
    <dbReference type="NCBI Taxonomy" id="269796"/>
    <lineage>
        <taxon>Bacteria</taxon>
        <taxon>Pseudomonadati</taxon>
        <taxon>Pseudomonadota</taxon>
        <taxon>Alphaproteobacteria</taxon>
        <taxon>Rhodospirillales</taxon>
        <taxon>Rhodospirillaceae</taxon>
        <taxon>Rhodospirillum</taxon>
    </lineage>
</organism>
<evidence type="ECO:0000256" key="9">
    <source>
        <dbReference type="ARBA" id="ARBA00039003"/>
    </source>
</evidence>
<dbReference type="GO" id="GO:0046872">
    <property type="term" value="F:metal ion binding"/>
    <property type="evidence" value="ECO:0007669"/>
    <property type="project" value="UniProtKB-KW"/>
</dbReference>
<keyword evidence="5" id="KW-0274">FAD</keyword>
<dbReference type="STRING" id="269796.Rru_A2060"/>
<dbReference type="InterPro" id="IPR017900">
    <property type="entry name" value="4Fe4S_Fe_S_CS"/>
</dbReference>
<dbReference type="InterPro" id="IPR016171">
    <property type="entry name" value="Vanillyl_alc_oxidase_C-sub2"/>
</dbReference>
<dbReference type="EMBL" id="CP000230">
    <property type="protein sequence ID" value="ABC22860.1"/>
    <property type="molecule type" value="Genomic_DNA"/>
</dbReference>
<dbReference type="SUPFAM" id="SSF56176">
    <property type="entry name" value="FAD-binding/transporter-associated domain-like"/>
    <property type="match status" value="1"/>
</dbReference>
<evidence type="ECO:0000256" key="8">
    <source>
        <dbReference type="ARBA" id="ARBA00023014"/>
    </source>
</evidence>
<keyword evidence="6" id="KW-0560">Oxidoreductase</keyword>
<evidence type="ECO:0000256" key="1">
    <source>
        <dbReference type="ARBA" id="ARBA00001974"/>
    </source>
</evidence>
<comment type="cofactor">
    <cofactor evidence="1">
        <name>FAD</name>
        <dbReference type="ChEBI" id="CHEBI:57692"/>
    </cofactor>
</comment>
<keyword evidence="16" id="KW-1185">Reference proteome</keyword>
<gene>
    <name evidence="15" type="ordered locus">Rru_A2060</name>
</gene>
<dbReference type="PROSITE" id="PS00198">
    <property type="entry name" value="4FE4S_FER_1"/>
    <property type="match status" value="1"/>
</dbReference>
<dbReference type="Pfam" id="PF13183">
    <property type="entry name" value="Fer4_8"/>
    <property type="match status" value="1"/>
</dbReference>
<dbReference type="InterPro" id="IPR016169">
    <property type="entry name" value="FAD-bd_PCMH_sub2"/>
</dbReference>
<dbReference type="InterPro" id="IPR009051">
    <property type="entry name" value="Helical_ferredxn"/>
</dbReference>
<keyword evidence="4" id="KW-0479">Metal-binding</keyword>
<evidence type="ECO:0000256" key="12">
    <source>
        <dbReference type="ARBA" id="ARBA00067680"/>
    </source>
</evidence>
<dbReference type="HOGENOM" id="CLU_010756_1_0_5"/>
<dbReference type="InterPro" id="IPR036318">
    <property type="entry name" value="FAD-bd_PCMH-like_sf"/>
</dbReference>
<dbReference type="PANTHER" id="PTHR11748:SF119">
    <property type="entry name" value="D-2-HYDROXYGLUTARATE DEHYDROGENASE"/>
    <property type="match status" value="1"/>
</dbReference>
<keyword evidence="8" id="KW-0411">Iron-sulfur</keyword>
<dbReference type="KEGG" id="rru:Rru_A2060"/>
<dbReference type="Proteomes" id="UP000001929">
    <property type="component" value="Chromosome"/>
</dbReference>
<evidence type="ECO:0000256" key="7">
    <source>
        <dbReference type="ARBA" id="ARBA00023004"/>
    </source>
</evidence>
<dbReference type="Pfam" id="PF01565">
    <property type="entry name" value="FAD_binding_4"/>
    <property type="match status" value="1"/>
</dbReference>
<dbReference type="GO" id="GO:0008720">
    <property type="term" value="F:D-lactate dehydrogenase (NAD+) activity"/>
    <property type="evidence" value="ECO:0007669"/>
    <property type="project" value="TreeGrafter"/>
</dbReference>
<dbReference type="PROSITE" id="PS51387">
    <property type="entry name" value="FAD_PCMH"/>
    <property type="match status" value="1"/>
</dbReference>
<dbReference type="EC" id="1.1.99.39" evidence="9"/>
<evidence type="ECO:0000256" key="5">
    <source>
        <dbReference type="ARBA" id="ARBA00022827"/>
    </source>
</evidence>
<dbReference type="Gene3D" id="3.30.465.10">
    <property type="match status" value="1"/>
</dbReference>
<dbReference type="GO" id="GO:0071949">
    <property type="term" value="F:FAD binding"/>
    <property type="evidence" value="ECO:0007669"/>
    <property type="project" value="InterPro"/>
</dbReference>
<dbReference type="FunFam" id="3.30.70.2740:FF:000003">
    <property type="entry name" value="Oxidoreductase, FAD-binding, putative"/>
    <property type="match status" value="1"/>
</dbReference>
<dbReference type="GO" id="GO:0004458">
    <property type="term" value="F:D-lactate dehydrogenase (cytochrome) activity"/>
    <property type="evidence" value="ECO:0007669"/>
    <property type="project" value="TreeGrafter"/>
</dbReference>
<dbReference type="InterPro" id="IPR017896">
    <property type="entry name" value="4Fe4S_Fe-S-bd"/>
</dbReference>
<dbReference type="PhylomeDB" id="Q2RSN5"/>
<dbReference type="SUPFAM" id="SSF46548">
    <property type="entry name" value="alpha-helical ferredoxin"/>
    <property type="match status" value="1"/>
</dbReference>
<evidence type="ECO:0000259" key="14">
    <source>
        <dbReference type="PROSITE" id="PS51387"/>
    </source>
</evidence>
<keyword evidence="3" id="KW-0285">Flavoprotein</keyword>
<evidence type="ECO:0000256" key="2">
    <source>
        <dbReference type="ARBA" id="ARBA00022485"/>
    </source>
</evidence>
<evidence type="ECO:0000256" key="3">
    <source>
        <dbReference type="ARBA" id="ARBA00022630"/>
    </source>
</evidence>
<reference evidence="15 16" key="1">
    <citation type="journal article" date="2011" name="Stand. Genomic Sci.">
        <title>Complete genome sequence of Rhodospirillum rubrum type strain (S1).</title>
        <authorList>
            <person name="Munk A.C."/>
            <person name="Copeland A."/>
            <person name="Lucas S."/>
            <person name="Lapidus A."/>
            <person name="Del Rio T.G."/>
            <person name="Barry K."/>
            <person name="Detter J.C."/>
            <person name="Hammon N."/>
            <person name="Israni S."/>
            <person name="Pitluck S."/>
            <person name="Brettin T."/>
            <person name="Bruce D."/>
            <person name="Han C."/>
            <person name="Tapia R."/>
            <person name="Gilna P."/>
            <person name="Schmutz J."/>
            <person name="Larimer F."/>
            <person name="Land M."/>
            <person name="Kyrpides N.C."/>
            <person name="Mavromatis K."/>
            <person name="Richardson P."/>
            <person name="Rohde M."/>
            <person name="Goker M."/>
            <person name="Klenk H.P."/>
            <person name="Zhang Y."/>
            <person name="Roberts G.P."/>
            <person name="Reslewic S."/>
            <person name="Schwartz D.C."/>
        </authorList>
    </citation>
    <scope>NUCLEOTIDE SEQUENCE [LARGE SCALE GENOMIC DNA]</scope>
    <source>
        <strain evidence="16">ATCC 11170 / ATH 1.1.1 / DSM 467 / LMG 4362 / NCIMB 8255 / S1</strain>
    </source>
</reference>
<evidence type="ECO:0000256" key="11">
    <source>
        <dbReference type="ARBA" id="ARBA00060924"/>
    </source>
</evidence>
<dbReference type="eggNOG" id="COG0247">
    <property type="taxonomic scope" value="Bacteria"/>
</dbReference>
<dbReference type="EnsemblBacteria" id="ABC22860">
    <property type="protein sequence ID" value="ABC22860"/>
    <property type="gene ID" value="Rru_A2060"/>
</dbReference>
<dbReference type="InterPro" id="IPR016166">
    <property type="entry name" value="FAD-bd_PCMH"/>
</dbReference>
<feature type="domain" description="FAD-binding PCMH-type" evidence="14">
    <location>
        <begin position="49"/>
        <end position="283"/>
    </location>
</feature>